<organism evidence="3 4">
    <name type="scientific">Candidatus Scatosoma pullistercoris</name>
    <dbReference type="NCBI Taxonomy" id="2840934"/>
    <lineage>
        <taxon>Bacteria</taxon>
        <taxon>Bacillati</taxon>
        <taxon>Bacillota</taxon>
        <taxon>Clostridia</taxon>
        <taxon>Candidatus Scatosoma</taxon>
    </lineage>
</organism>
<evidence type="ECO:0000313" key="4">
    <source>
        <dbReference type="Proteomes" id="UP000824081"/>
    </source>
</evidence>
<feature type="transmembrane region" description="Helical" evidence="1">
    <location>
        <begin position="6"/>
        <end position="25"/>
    </location>
</feature>
<dbReference type="PANTHER" id="PTHR37464:SF1">
    <property type="entry name" value="BLL2463 PROTEIN"/>
    <property type="match status" value="1"/>
</dbReference>
<dbReference type="Proteomes" id="UP000824081">
    <property type="component" value="Unassembled WGS sequence"/>
</dbReference>
<keyword evidence="1" id="KW-1133">Transmembrane helix</keyword>
<dbReference type="InterPro" id="IPR029062">
    <property type="entry name" value="Class_I_gatase-like"/>
</dbReference>
<gene>
    <name evidence="3" type="ORF">IAC57_02200</name>
</gene>
<name>A0A9D1MEN9_9FIRM</name>
<protein>
    <submittedName>
        <fullName evidence="3">VWA domain-containing protein</fullName>
    </submittedName>
</protein>
<feature type="transmembrane region" description="Helical" evidence="1">
    <location>
        <begin position="627"/>
        <end position="645"/>
    </location>
</feature>
<dbReference type="PANTHER" id="PTHR37464">
    <property type="entry name" value="BLL2463 PROTEIN"/>
    <property type="match status" value="1"/>
</dbReference>
<dbReference type="EMBL" id="DVMZ01000059">
    <property type="protein sequence ID" value="HIU58892.1"/>
    <property type="molecule type" value="Genomic_DNA"/>
</dbReference>
<dbReference type="Pfam" id="PF07584">
    <property type="entry name" value="BatA"/>
    <property type="match status" value="1"/>
</dbReference>
<dbReference type="InterPro" id="IPR024163">
    <property type="entry name" value="Aerotolerance_reg_N"/>
</dbReference>
<sequence length="651" mass="72998">MMELLRPLGLLGLLGIAILILIYILKPNYQQKIISSTYVWKLSLKYRRKQVPINRLLSILLLILQILVIAACAMVLAQPFIPSSADRKNEGEKIAVIDASADMLAARNGLTRFERAVEEVRALAVETIDRNASCITVILADDNPSVIVYRADSSRREEALGEIDGLLGDESGADLRCSYSQADVESAMDFAEEVLEQNPEAEVLYYTATRYVDNGKVTVVDVSQQGEWNAAILDAEVELEENYYTFAVEVGSYGRSVDVDVYCEIYGINNTAETLTLVYPNVHCEMGERMEVAIRTGRNIAPVNCEKPVFSYDRVRLYIDAGQPDSFVHDDSITLYGGMPDTIKIQYASTEINPFFSNALLAMRDSRRLRWNIQIDEVRVSGNTQGKVSGYDFYIFENQMPEIMPTDGVVLLVNPQAAPSSGGFILGDPVPGEFTLTGEENHPVTQGVKIEEVQVTRYMQLTAYDGYEPLMYVQDDPVLLVKNTGAEKVGLLAFSLKYSTFSIQTFPRFLYNLFDYFLPSTVTDEADGVEFLFEVGDSVKLNSRGMAMQFAGPSVGEEEEYPESLPLLFEVKEPGSYSVQITLMSGRTSTSYFYVKISSDESDIFRTEDELYNPEFPEIPPKDDKDLLYYLAIALAGLLFLEWLLQVRENY</sequence>
<evidence type="ECO:0000259" key="2">
    <source>
        <dbReference type="Pfam" id="PF07584"/>
    </source>
</evidence>
<reference evidence="3" key="2">
    <citation type="journal article" date="2021" name="PeerJ">
        <title>Extensive microbial diversity within the chicken gut microbiome revealed by metagenomics and culture.</title>
        <authorList>
            <person name="Gilroy R."/>
            <person name="Ravi A."/>
            <person name="Getino M."/>
            <person name="Pursley I."/>
            <person name="Horton D.L."/>
            <person name="Alikhan N.F."/>
            <person name="Baker D."/>
            <person name="Gharbi K."/>
            <person name="Hall N."/>
            <person name="Watson M."/>
            <person name="Adriaenssens E.M."/>
            <person name="Foster-Nyarko E."/>
            <person name="Jarju S."/>
            <person name="Secka A."/>
            <person name="Antonio M."/>
            <person name="Oren A."/>
            <person name="Chaudhuri R.R."/>
            <person name="La Ragione R."/>
            <person name="Hildebrand F."/>
            <person name="Pallen M.J."/>
        </authorList>
    </citation>
    <scope>NUCLEOTIDE SEQUENCE</scope>
    <source>
        <strain evidence="3">11687</strain>
    </source>
</reference>
<dbReference type="SUPFAM" id="SSF52317">
    <property type="entry name" value="Class I glutamine amidotransferase-like"/>
    <property type="match status" value="1"/>
</dbReference>
<feature type="transmembrane region" description="Helical" evidence="1">
    <location>
        <begin position="56"/>
        <end position="77"/>
    </location>
</feature>
<evidence type="ECO:0000256" key="1">
    <source>
        <dbReference type="SAM" id="Phobius"/>
    </source>
</evidence>
<dbReference type="AlphaFoldDB" id="A0A9D1MEN9"/>
<keyword evidence="1" id="KW-0472">Membrane</keyword>
<reference evidence="3" key="1">
    <citation type="submission" date="2020-10" db="EMBL/GenBank/DDBJ databases">
        <authorList>
            <person name="Gilroy R."/>
        </authorList>
    </citation>
    <scope>NUCLEOTIDE SEQUENCE</scope>
    <source>
        <strain evidence="3">11687</strain>
    </source>
</reference>
<accession>A0A9D1MEN9</accession>
<feature type="domain" description="Aerotolerance regulator N-terminal" evidence="2">
    <location>
        <begin position="2"/>
        <end position="79"/>
    </location>
</feature>
<evidence type="ECO:0000313" key="3">
    <source>
        <dbReference type="EMBL" id="HIU58892.1"/>
    </source>
</evidence>
<keyword evidence="1" id="KW-0812">Transmembrane</keyword>
<proteinExistence type="predicted"/>
<comment type="caution">
    <text evidence="3">The sequence shown here is derived from an EMBL/GenBank/DDBJ whole genome shotgun (WGS) entry which is preliminary data.</text>
</comment>